<dbReference type="GeneID" id="40155226"/>
<feature type="transmembrane region" description="Helical" evidence="1">
    <location>
        <begin position="162"/>
        <end position="184"/>
    </location>
</feature>
<evidence type="ECO:0000313" key="2">
    <source>
        <dbReference type="EMBL" id="AHZ22953.1"/>
    </source>
</evidence>
<keyword evidence="1" id="KW-1133">Transmembrane helix</keyword>
<dbReference type="OrthoDB" id="107590at2157"/>
<reference evidence="2 3" key="1">
    <citation type="submission" date="2014-04" db="EMBL/GenBank/DDBJ databases">
        <title>Transcriptional profiles of Haloferax mediterranei on the basis of nitrogen availability.</title>
        <authorList>
            <person name="Bautista V."/>
        </authorList>
    </citation>
    <scope>NUCLEOTIDE SEQUENCE [LARGE SCALE GENOMIC DNA]</scope>
    <source>
        <strain evidence="3">ATCC 33500 / DSM 1411 / JCM 8866 / NBRC 14739 / NCIMB 2177 / R-4</strain>
    </source>
</reference>
<feature type="transmembrane region" description="Helical" evidence="1">
    <location>
        <begin position="20"/>
        <end position="43"/>
    </location>
</feature>
<keyword evidence="1" id="KW-0812">Transmembrane</keyword>
<evidence type="ECO:0008006" key="4">
    <source>
        <dbReference type="Google" id="ProtNLM"/>
    </source>
</evidence>
<sequence length="232" mass="24077">MLEDGISYPLEGDNALGRIVIGSLLVLGSFLIIPMFLLFGYLVRVLGATASGDPEPPAFDDWGGMAVDGVKGFVVTLVYGFVPFALIAVSFGIGMGGAGTGNDAAAGILGGIGALGMLVSFVALFVLYYLVPAALTNMAVEGDFGAAFDFSRLKDILLSVDYLVAWLIPFLIAFVAQAVTSLLVTVTFGLGFILVPTIQFYTNVAVFYMFGRAFGKVTGVGAPQQSATTGVA</sequence>
<dbReference type="AlphaFoldDB" id="A0A059TVP5"/>
<feature type="transmembrane region" description="Helical" evidence="1">
    <location>
        <begin position="73"/>
        <end position="93"/>
    </location>
</feature>
<dbReference type="RefSeq" id="WP_179955349.1">
    <property type="nucleotide sequence ID" value="NC_017941.2"/>
</dbReference>
<evidence type="ECO:0000313" key="3">
    <source>
        <dbReference type="Proteomes" id="UP000027075"/>
    </source>
</evidence>
<dbReference type="Pfam" id="PF13197">
    <property type="entry name" value="DUF4013"/>
    <property type="match status" value="1"/>
</dbReference>
<gene>
    <name evidence="2" type="ORF">BM92_10040</name>
</gene>
<organism evidence="2 3">
    <name type="scientific">Haloferax mediterranei (strain ATCC 33500 / DSM 1411 / JCM 8866 / NBRC 14739 / NCIMB 2177 / R-4)</name>
    <name type="common">Halobacterium mediterranei</name>
    <dbReference type="NCBI Taxonomy" id="523841"/>
    <lineage>
        <taxon>Archaea</taxon>
        <taxon>Methanobacteriati</taxon>
        <taxon>Methanobacteriota</taxon>
        <taxon>Stenosarchaea group</taxon>
        <taxon>Halobacteria</taxon>
        <taxon>Halobacteriales</taxon>
        <taxon>Haloferacaceae</taxon>
        <taxon>Haloferax</taxon>
    </lineage>
</organism>
<evidence type="ECO:0000256" key="1">
    <source>
        <dbReference type="SAM" id="Phobius"/>
    </source>
</evidence>
<protein>
    <recommendedName>
        <fullName evidence="4">DUF4013 domain-containing protein</fullName>
    </recommendedName>
</protein>
<dbReference type="Proteomes" id="UP000027075">
    <property type="component" value="Chromosome"/>
</dbReference>
<dbReference type="EMBL" id="CP007551">
    <property type="protein sequence ID" value="AHZ22953.1"/>
    <property type="molecule type" value="Genomic_DNA"/>
</dbReference>
<dbReference type="InterPro" id="IPR025098">
    <property type="entry name" value="DUF4013"/>
</dbReference>
<accession>A0A059TVP5</accession>
<proteinExistence type="predicted"/>
<feature type="transmembrane region" description="Helical" evidence="1">
    <location>
        <begin position="190"/>
        <end position="210"/>
    </location>
</feature>
<keyword evidence="1" id="KW-0472">Membrane</keyword>
<name>A0A059TVP5_HALMT</name>
<feature type="transmembrane region" description="Helical" evidence="1">
    <location>
        <begin position="105"/>
        <end position="131"/>
    </location>
</feature>